<protein>
    <submittedName>
        <fullName evidence="3">Putative esterase</fullName>
    </submittedName>
</protein>
<gene>
    <name evidence="3" type="ORF">AVDCRST_MAG66-475</name>
</gene>
<dbReference type="AlphaFoldDB" id="A0A6J4NBB8"/>
<evidence type="ECO:0000313" key="3">
    <source>
        <dbReference type="EMBL" id="CAA9383440.1"/>
    </source>
</evidence>
<organism evidence="3">
    <name type="scientific">uncultured Pseudonocardia sp</name>
    <dbReference type="NCBI Taxonomy" id="211455"/>
    <lineage>
        <taxon>Bacteria</taxon>
        <taxon>Bacillati</taxon>
        <taxon>Actinomycetota</taxon>
        <taxon>Actinomycetes</taxon>
        <taxon>Pseudonocardiales</taxon>
        <taxon>Pseudonocardiaceae</taxon>
        <taxon>Pseudonocardia</taxon>
        <taxon>environmental samples</taxon>
    </lineage>
</organism>
<dbReference type="PANTHER" id="PTHR48081:SF8">
    <property type="entry name" value="ALPHA_BETA HYDROLASE FOLD-3 DOMAIN-CONTAINING PROTEIN-RELATED"/>
    <property type="match status" value="1"/>
</dbReference>
<dbReference type="InterPro" id="IPR029058">
    <property type="entry name" value="AB_hydrolase_fold"/>
</dbReference>
<reference evidence="3" key="1">
    <citation type="submission" date="2020-02" db="EMBL/GenBank/DDBJ databases">
        <authorList>
            <person name="Meier V. D."/>
        </authorList>
    </citation>
    <scope>NUCLEOTIDE SEQUENCE</scope>
    <source>
        <strain evidence="3">AVDCRST_MAG66</strain>
    </source>
</reference>
<dbReference type="InterPro" id="IPR050300">
    <property type="entry name" value="GDXG_lipolytic_enzyme"/>
</dbReference>
<dbReference type="Gene3D" id="3.40.50.1820">
    <property type="entry name" value="alpha/beta hydrolase"/>
    <property type="match status" value="1"/>
</dbReference>
<proteinExistence type="predicted"/>
<dbReference type="InterPro" id="IPR013094">
    <property type="entry name" value="AB_hydrolase_3"/>
</dbReference>
<dbReference type="EMBL" id="CADCUS010000064">
    <property type="protein sequence ID" value="CAA9383440.1"/>
    <property type="molecule type" value="Genomic_DNA"/>
</dbReference>
<accession>A0A6J4NBB8</accession>
<dbReference type="GO" id="GO:0016787">
    <property type="term" value="F:hydrolase activity"/>
    <property type="evidence" value="ECO:0007669"/>
    <property type="project" value="UniProtKB-KW"/>
</dbReference>
<dbReference type="Pfam" id="PF07859">
    <property type="entry name" value="Abhydrolase_3"/>
    <property type="match status" value="1"/>
</dbReference>
<dbReference type="PANTHER" id="PTHR48081">
    <property type="entry name" value="AB HYDROLASE SUPERFAMILY PROTEIN C4A8.06C"/>
    <property type="match status" value="1"/>
</dbReference>
<sequence length="297" mass="31332">MTSLRSRLVTAALPLIGAKRRFSSAARVQQRVRDTALRPAPFAPPRALLRRLDVSVHRPQGWPVYELAPRGPATRRIVHLHGGAYIGELVTPHWTALARLVRAVPARCTVPIYPLAPHATAARTVPGVAAVVAAAIDGTGAPDVVLTGDSAGGGLALAVAQHLRDTGSPQPARIVLVAPWLDVTMTDPRQEVLEPLDRMLGRAGLAEAGRLYAGELDLRDPRVSPLHGDLTGLAPITVFAGTHDLLHPDALALVDRARAVGVAVDLVEGPGQQHVYPLLPTPEGRAALDAVAALVRP</sequence>
<dbReference type="SUPFAM" id="SSF53474">
    <property type="entry name" value="alpha/beta-Hydrolases"/>
    <property type="match status" value="1"/>
</dbReference>
<evidence type="ECO:0000259" key="2">
    <source>
        <dbReference type="Pfam" id="PF07859"/>
    </source>
</evidence>
<name>A0A6J4NBB8_9PSEU</name>
<feature type="domain" description="Alpha/beta hydrolase fold-3" evidence="2">
    <location>
        <begin position="77"/>
        <end position="276"/>
    </location>
</feature>
<keyword evidence="1" id="KW-0378">Hydrolase</keyword>
<evidence type="ECO:0000256" key="1">
    <source>
        <dbReference type="ARBA" id="ARBA00022801"/>
    </source>
</evidence>